<sequence>MSIKNKILLSYTIAFLGVVFIIVLPNLSLTKKEMVGCGTITPVCGNVLNENQREGKKLFKSLCASCHKINKQLVGPALGNIKMDSITLYKYLSKMDTMNYHTPQFKQLSIQNIEKLLGYIKD</sequence>
<dbReference type="PROSITE" id="PS51007">
    <property type="entry name" value="CYTC"/>
    <property type="match status" value="1"/>
</dbReference>
<keyword evidence="5" id="KW-1133">Transmembrane helix</keyword>
<proteinExistence type="predicted"/>
<dbReference type="Pfam" id="PF13442">
    <property type="entry name" value="Cytochrome_CBB3"/>
    <property type="match status" value="1"/>
</dbReference>
<dbReference type="RefSeq" id="WP_348739382.1">
    <property type="nucleotide sequence ID" value="NZ_CAXJRC010000042.1"/>
</dbReference>
<dbReference type="Proteomes" id="UP001497602">
    <property type="component" value="Unassembled WGS sequence"/>
</dbReference>
<accession>A0ABP1FHT0</accession>
<keyword evidence="2 4" id="KW-0479">Metal-binding</keyword>
<evidence type="ECO:0000256" key="3">
    <source>
        <dbReference type="ARBA" id="ARBA00023004"/>
    </source>
</evidence>
<evidence type="ECO:0000259" key="6">
    <source>
        <dbReference type="PROSITE" id="PS51007"/>
    </source>
</evidence>
<gene>
    <name evidence="7" type="ORF">T190115A13A_50031</name>
</gene>
<organism evidence="7 8">
    <name type="scientific">Tenacibaculum vairaonense</name>
    <dbReference type="NCBI Taxonomy" id="3137860"/>
    <lineage>
        <taxon>Bacteria</taxon>
        <taxon>Pseudomonadati</taxon>
        <taxon>Bacteroidota</taxon>
        <taxon>Flavobacteriia</taxon>
        <taxon>Flavobacteriales</taxon>
        <taxon>Flavobacteriaceae</taxon>
        <taxon>Tenacibaculum</taxon>
    </lineage>
</organism>
<dbReference type="EMBL" id="CAXJRC010000042">
    <property type="protein sequence ID" value="CAL2107789.1"/>
    <property type="molecule type" value="Genomic_DNA"/>
</dbReference>
<keyword evidence="5" id="KW-0812">Transmembrane</keyword>
<dbReference type="SUPFAM" id="SSF46626">
    <property type="entry name" value="Cytochrome c"/>
    <property type="match status" value="1"/>
</dbReference>
<dbReference type="InterPro" id="IPR036909">
    <property type="entry name" value="Cyt_c-like_dom_sf"/>
</dbReference>
<reference evidence="7 8" key="1">
    <citation type="submission" date="2024-05" db="EMBL/GenBank/DDBJ databases">
        <authorList>
            <person name="Duchaud E."/>
        </authorList>
    </citation>
    <scope>NUCLEOTIDE SEQUENCE [LARGE SCALE GENOMIC DNA]</scope>
    <source>
        <strain evidence="7">Ena-SAMPLE-TAB-13-05-2024-13:56:06:370-140305</strain>
    </source>
</reference>
<dbReference type="InterPro" id="IPR009056">
    <property type="entry name" value="Cyt_c-like_dom"/>
</dbReference>
<evidence type="ECO:0000313" key="8">
    <source>
        <dbReference type="Proteomes" id="UP001497602"/>
    </source>
</evidence>
<keyword evidence="1 4" id="KW-0349">Heme</keyword>
<evidence type="ECO:0000313" key="7">
    <source>
        <dbReference type="EMBL" id="CAL2107789.1"/>
    </source>
</evidence>
<evidence type="ECO:0000256" key="1">
    <source>
        <dbReference type="ARBA" id="ARBA00022617"/>
    </source>
</evidence>
<protein>
    <submittedName>
        <fullName evidence="7">Cytochrome c domain-containing protein</fullName>
    </submittedName>
</protein>
<dbReference type="Gene3D" id="1.10.760.10">
    <property type="entry name" value="Cytochrome c-like domain"/>
    <property type="match status" value="1"/>
</dbReference>
<keyword evidence="5" id="KW-0472">Membrane</keyword>
<feature type="domain" description="Cytochrome c" evidence="6">
    <location>
        <begin position="50"/>
        <end position="122"/>
    </location>
</feature>
<feature type="transmembrane region" description="Helical" evidence="5">
    <location>
        <begin position="7"/>
        <end position="27"/>
    </location>
</feature>
<evidence type="ECO:0000256" key="4">
    <source>
        <dbReference type="PROSITE-ProRule" id="PRU00433"/>
    </source>
</evidence>
<name>A0ABP1FHT0_9FLAO</name>
<evidence type="ECO:0000256" key="5">
    <source>
        <dbReference type="SAM" id="Phobius"/>
    </source>
</evidence>
<keyword evidence="3 4" id="KW-0408">Iron</keyword>
<keyword evidence="8" id="KW-1185">Reference proteome</keyword>
<comment type="caution">
    <text evidence="7">The sequence shown here is derived from an EMBL/GenBank/DDBJ whole genome shotgun (WGS) entry which is preliminary data.</text>
</comment>
<evidence type="ECO:0000256" key="2">
    <source>
        <dbReference type="ARBA" id="ARBA00022723"/>
    </source>
</evidence>